<dbReference type="AlphaFoldDB" id="A0A852SFV0"/>
<dbReference type="Proteomes" id="UP000581087">
    <property type="component" value="Unassembled WGS sequence"/>
</dbReference>
<comment type="similarity">
    <text evidence="2">Belongs to the glycosyltransferase 2 family.</text>
</comment>
<comment type="caution">
    <text evidence="6">The sequence shown here is derived from an EMBL/GenBank/DDBJ whole genome shotgun (WGS) entry which is preliminary data.</text>
</comment>
<evidence type="ECO:0000256" key="4">
    <source>
        <dbReference type="ARBA" id="ARBA00022679"/>
    </source>
</evidence>
<dbReference type="RefSeq" id="WP_206736485.1">
    <property type="nucleotide sequence ID" value="NZ_JACCBI010000001.1"/>
</dbReference>
<dbReference type="PANTHER" id="PTHR43179">
    <property type="entry name" value="RHAMNOSYLTRANSFERASE WBBL"/>
    <property type="match status" value="1"/>
</dbReference>
<dbReference type="InterPro" id="IPR029044">
    <property type="entry name" value="Nucleotide-diphossugar_trans"/>
</dbReference>
<dbReference type="Pfam" id="PF00535">
    <property type="entry name" value="Glycos_transf_2"/>
    <property type="match status" value="1"/>
</dbReference>
<dbReference type="GO" id="GO:0016757">
    <property type="term" value="F:glycosyltransferase activity"/>
    <property type="evidence" value="ECO:0007669"/>
    <property type="project" value="UniProtKB-KW"/>
</dbReference>
<dbReference type="SUPFAM" id="SSF53448">
    <property type="entry name" value="Nucleotide-diphospho-sugar transferases"/>
    <property type="match status" value="1"/>
</dbReference>
<dbReference type="PANTHER" id="PTHR43179:SF12">
    <property type="entry name" value="GALACTOFURANOSYLTRANSFERASE GLFT2"/>
    <property type="match status" value="1"/>
</dbReference>
<keyword evidence="4 6" id="KW-0808">Transferase</keyword>
<reference evidence="6 7" key="1">
    <citation type="submission" date="2020-07" db="EMBL/GenBank/DDBJ databases">
        <title>Sequencing the genomes of 1000 actinobacteria strains.</title>
        <authorList>
            <person name="Klenk H.-P."/>
        </authorList>
    </citation>
    <scope>NUCLEOTIDE SEQUENCE [LARGE SCALE GENOMIC DNA]</scope>
    <source>
        <strain evidence="6 7">DSM 23870</strain>
    </source>
</reference>
<comment type="pathway">
    <text evidence="1">Cell wall biogenesis; cell wall polysaccharide biosynthesis.</text>
</comment>
<evidence type="ECO:0000256" key="2">
    <source>
        <dbReference type="ARBA" id="ARBA00006739"/>
    </source>
</evidence>
<sequence>MHLDIMMPFYGRFDHLRTAVESVVAQTDDRWRLTVVDDVYPDLEPGAWVEAIDDERVTYLRNSTNLGPSGNFQHSADLAESTHVVIMGCDDALRPDFVAHVLGLIERFPDIAVIQPGVEVIDDNGAVHVPLADRTKAIFRPGGSRRSHIVAGEDLAASLVRATWTYFPSLVWRVDALRRHSFRTDLGIVQDLPMLLDIALDGGSFLIDPVTVFQYRRHGESVSQANHDGTKFAEERTVYGEYEAAFRAVGWTRAARAARTRLTSRLHAGRDLAGGFRSSTPEARRALAQHTFGFPPRP</sequence>
<dbReference type="InterPro" id="IPR001173">
    <property type="entry name" value="Glyco_trans_2-like"/>
</dbReference>
<name>A0A852SFV0_9MICO</name>
<evidence type="ECO:0000259" key="5">
    <source>
        <dbReference type="Pfam" id="PF00535"/>
    </source>
</evidence>
<dbReference type="Gene3D" id="3.90.550.10">
    <property type="entry name" value="Spore Coat Polysaccharide Biosynthesis Protein SpsA, Chain A"/>
    <property type="match status" value="1"/>
</dbReference>
<gene>
    <name evidence="6" type="ORF">BJ972_001194</name>
</gene>
<protein>
    <submittedName>
        <fullName evidence="6">Glycosyltransferase involved in cell wall biosynthesis</fullName>
    </submittedName>
</protein>
<accession>A0A852SFV0</accession>
<feature type="domain" description="Glycosyltransferase 2-like" evidence="5">
    <location>
        <begin position="5"/>
        <end position="125"/>
    </location>
</feature>
<keyword evidence="3" id="KW-0328">Glycosyltransferase</keyword>
<dbReference type="EMBL" id="JACCBI010000001">
    <property type="protein sequence ID" value="NYD66675.1"/>
    <property type="molecule type" value="Genomic_DNA"/>
</dbReference>
<evidence type="ECO:0000256" key="1">
    <source>
        <dbReference type="ARBA" id="ARBA00004776"/>
    </source>
</evidence>
<evidence type="ECO:0000256" key="3">
    <source>
        <dbReference type="ARBA" id="ARBA00022676"/>
    </source>
</evidence>
<proteinExistence type="inferred from homology"/>
<organism evidence="6 7">
    <name type="scientific">Agromyces atrinae</name>
    <dbReference type="NCBI Taxonomy" id="592376"/>
    <lineage>
        <taxon>Bacteria</taxon>
        <taxon>Bacillati</taxon>
        <taxon>Actinomycetota</taxon>
        <taxon>Actinomycetes</taxon>
        <taxon>Micrococcales</taxon>
        <taxon>Microbacteriaceae</taxon>
        <taxon>Agromyces</taxon>
    </lineage>
</organism>
<evidence type="ECO:0000313" key="7">
    <source>
        <dbReference type="Proteomes" id="UP000581087"/>
    </source>
</evidence>
<evidence type="ECO:0000313" key="6">
    <source>
        <dbReference type="EMBL" id="NYD66675.1"/>
    </source>
</evidence>